<protein>
    <submittedName>
        <fullName evidence="1">Uncharacterized protein</fullName>
    </submittedName>
</protein>
<accession>A0A3M7T6H0</accession>
<organism evidence="1 2">
    <name type="scientific">Brachionus plicatilis</name>
    <name type="common">Marine rotifer</name>
    <name type="synonym">Brachionus muelleri</name>
    <dbReference type="NCBI Taxonomy" id="10195"/>
    <lineage>
        <taxon>Eukaryota</taxon>
        <taxon>Metazoa</taxon>
        <taxon>Spiralia</taxon>
        <taxon>Gnathifera</taxon>
        <taxon>Rotifera</taxon>
        <taxon>Eurotatoria</taxon>
        <taxon>Monogononta</taxon>
        <taxon>Pseudotrocha</taxon>
        <taxon>Ploima</taxon>
        <taxon>Brachionidae</taxon>
        <taxon>Brachionus</taxon>
    </lineage>
</organism>
<gene>
    <name evidence="1" type="ORF">BpHYR1_005061</name>
</gene>
<comment type="caution">
    <text evidence="1">The sequence shown here is derived from an EMBL/GenBank/DDBJ whole genome shotgun (WGS) entry which is preliminary data.</text>
</comment>
<dbReference type="EMBL" id="REGN01000212">
    <property type="protein sequence ID" value="RNA43561.1"/>
    <property type="molecule type" value="Genomic_DNA"/>
</dbReference>
<evidence type="ECO:0000313" key="2">
    <source>
        <dbReference type="Proteomes" id="UP000276133"/>
    </source>
</evidence>
<sequence length="143" mass="17337">MTSLLYIKIESKVSHYYKQYLQKPVYLIPSKIHSFLSFSGIIMYEIMITFSTSQIMQKTCILQMEKEKKFHNQKFISEQPWNKFPNHNFQKQATSQCHVKKPQLLNQVSPGIYATFAFEKFKINLLNYRMHCEFWYKKQKQKY</sequence>
<evidence type="ECO:0000313" key="1">
    <source>
        <dbReference type="EMBL" id="RNA43561.1"/>
    </source>
</evidence>
<dbReference type="Proteomes" id="UP000276133">
    <property type="component" value="Unassembled WGS sequence"/>
</dbReference>
<proteinExistence type="predicted"/>
<keyword evidence="2" id="KW-1185">Reference proteome</keyword>
<name>A0A3M7T6H0_BRAPC</name>
<reference evidence="1 2" key="1">
    <citation type="journal article" date="2018" name="Sci. Rep.">
        <title>Genomic signatures of local adaptation to the degree of environmental predictability in rotifers.</title>
        <authorList>
            <person name="Franch-Gras L."/>
            <person name="Hahn C."/>
            <person name="Garcia-Roger E.M."/>
            <person name="Carmona M.J."/>
            <person name="Serra M."/>
            <person name="Gomez A."/>
        </authorList>
    </citation>
    <scope>NUCLEOTIDE SEQUENCE [LARGE SCALE GENOMIC DNA]</scope>
    <source>
        <strain evidence="1">HYR1</strain>
    </source>
</reference>
<dbReference type="AlphaFoldDB" id="A0A3M7T6H0"/>